<gene>
    <name evidence="3" type="ORF">E0493_20660</name>
</gene>
<dbReference type="RefSeq" id="WP_160939171.1">
    <property type="nucleotide sequence ID" value="NZ_SNVJ01000027.1"/>
</dbReference>
<dbReference type="InterPro" id="IPR019079">
    <property type="entry name" value="Capsule_synth_CapA"/>
</dbReference>
<keyword evidence="4" id="KW-1185">Reference proteome</keyword>
<comment type="similarity">
    <text evidence="1">Belongs to the CapA family.</text>
</comment>
<dbReference type="Proteomes" id="UP000460715">
    <property type="component" value="Unassembled WGS sequence"/>
</dbReference>
<dbReference type="EMBL" id="SNVJ01000027">
    <property type="protein sequence ID" value="MXP65766.1"/>
    <property type="molecule type" value="Genomic_DNA"/>
</dbReference>
<protein>
    <submittedName>
        <fullName evidence="3">CapA family protein</fullName>
    </submittedName>
</protein>
<accession>A0A845BHY2</accession>
<proteinExistence type="inferred from homology"/>
<dbReference type="PANTHER" id="PTHR33393">
    <property type="entry name" value="POLYGLUTAMINE SYNTHESIS ACCESSORY PROTEIN RV0574C-RELATED"/>
    <property type="match status" value="1"/>
</dbReference>
<dbReference type="SUPFAM" id="SSF56300">
    <property type="entry name" value="Metallo-dependent phosphatases"/>
    <property type="match status" value="1"/>
</dbReference>
<name>A0A845BHY2_9PROT</name>
<evidence type="ECO:0000313" key="4">
    <source>
        <dbReference type="Proteomes" id="UP000460715"/>
    </source>
</evidence>
<organism evidence="3 4">
    <name type="scientific">Teichococcus coralli</name>
    <dbReference type="NCBI Taxonomy" id="2545983"/>
    <lineage>
        <taxon>Bacteria</taxon>
        <taxon>Pseudomonadati</taxon>
        <taxon>Pseudomonadota</taxon>
        <taxon>Alphaproteobacteria</taxon>
        <taxon>Acetobacterales</taxon>
        <taxon>Roseomonadaceae</taxon>
        <taxon>Roseomonas</taxon>
    </lineage>
</organism>
<comment type="caution">
    <text evidence="3">The sequence shown here is derived from an EMBL/GenBank/DDBJ whole genome shotgun (WGS) entry which is preliminary data.</text>
</comment>
<dbReference type="CDD" id="cd07381">
    <property type="entry name" value="MPP_CapA"/>
    <property type="match status" value="1"/>
</dbReference>
<dbReference type="OrthoDB" id="9810718at2"/>
<evidence type="ECO:0000259" key="2">
    <source>
        <dbReference type="SMART" id="SM00854"/>
    </source>
</evidence>
<dbReference type="Pfam" id="PF09587">
    <property type="entry name" value="PGA_cap"/>
    <property type="match status" value="1"/>
</dbReference>
<evidence type="ECO:0000256" key="1">
    <source>
        <dbReference type="ARBA" id="ARBA00005662"/>
    </source>
</evidence>
<dbReference type="InterPro" id="IPR052169">
    <property type="entry name" value="CW_Biosynth-Accessory"/>
</dbReference>
<sequence>MSRSLRIALTGDSILQRRLLSRTDPVVRPLFDRIRAADLAFTNLEVLANDFRGDPAVESGGSHFGAHAWVLDELREAGFDLFATATNHCLDYSISGLLHSMAALEARGLCHAGTGRNLEDARRPAYLTHPQGTVALLSCCSTFASGHEAGVQRPDMQGRPGLNPVHVETMHEVTEAQLAALREIAEQLGLERQRQQIIKLGFGFPPEEGVFPLGKMNFRAAEKAALRTRAREKDVADIARWVREARLASDIVLLSLHAHEQGGDKDLPAEFIPTFARRMIDEGADLVVGHGPHLLRGMEIHRGKPIFYSLGNFIGQNELVPRIPADSYARFRAAPELTPTAVYRQRTTNDTKGFPSDRRFWESVVPFCSFEDGRLTGLEIHPISLGLGEKAHLRGRPRPAEGEQAAEILERFARLSAPFGTRMEISEGVARVQLPVG</sequence>
<feature type="domain" description="Capsule synthesis protein CapA" evidence="2">
    <location>
        <begin position="6"/>
        <end position="317"/>
    </location>
</feature>
<reference evidence="3 4" key="1">
    <citation type="submission" date="2019-03" db="EMBL/GenBank/DDBJ databases">
        <title>Roseomonas sp. a novel Roseomonas species isolated from Sea whip Gorgonian.</title>
        <authorList>
            <person name="Li F."/>
            <person name="Pan X."/>
            <person name="Huang S."/>
            <person name="Li Z."/>
            <person name="Meng B."/>
        </authorList>
    </citation>
    <scope>NUCLEOTIDE SEQUENCE [LARGE SCALE GENOMIC DNA]</scope>
    <source>
        <strain evidence="3 4">M0104</strain>
    </source>
</reference>
<dbReference type="AlphaFoldDB" id="A0A845BHY2"/>
<dbReference type="SMART" id="SM00854">
    <property type="entry name" value="PGA_cap"/>
    <property type="match status" value="1"/>
</dbReference>
<dbReference type="PANTHER" id="PTHR33393:SF13">
    <property type="entry name" value="PGA BIOSYNTHESIS PROTEIN CAPA"/>
    <property type="match status" value="1"/>
</dbReference>
<dbReference type="InterPro" id="IPR029052">
    <property type="entry name" value="Metallo-depent_PP-like"/>
</dbReference>
<evidence type="ECO:0000313" key="3">
    <source>
        <dbReference type="EMBL" id="MXP65766.1"/>
    </source>
</evidence>